<accession>A0ACD4NMY0</accession>
<dbReference type="EMBL" id="CP113520">
    <property type="protein sequence ID" value="WAJ28097.1"/>
    <property type="molecule type" value="Genomic_DNA"/>
</dbReference>
<evidence type="ECO:0000313" key="2">
    <source>
        <dbReference type="Proteomes" id="UP001163223"/>
    </source>
</evidence>
<keyword evidence="2" id="KW-1185">Reference proteome</keyword>
<protein>
    <submittedName>
        <fullName evidence="1">TetR/AcrR family transcriptional regulator</fullName>
    </submittedName>
</protein>
<name>A0ACD4NMY0_9HYPH</name>
<sequence length="187" mass="20346">MFRKCGIRGTGVDTIAESAGTNKMTLYRHFQSKDALIVACLEDAARDAEELWRTVEASAPGEPRRQLDTWIRLVEAGLQHDRGCEFSNAAVELPEACSVVRDTIASFKRTQRERLAGICRQAGIREADRLADTLGLMVEGARVSRQASGDEGPSSRFADCARMAIDHFALQGSPGLAKAPAENQPAE</sequence>
<gene>
    <name evidence="1" type="ORF">OXU80_25275</name>
</gene>
<organism evidence="1 2">
    <name type="scientific">Antarcticirhabdus aurantiaca</name>
    <dbReference type="NCBI Taxonomy" id="2606717"/>
    <lineage>
        <taxon>Bacteria</taxon>
        <taxon>Pseudomonadati</taxon>
        <taxon>Pseudomonadota</taxon>
        <taxon>Alphaproteobacteria</taxon>
        <taxon>Hyphomicrobiales</taxon>
        <taxon>Aurantimonadaceae</taxon>
        <taxon>Antarcticirhabdus</taxon>
    </lineage>
</organism>
<dbReference type="Proteomes" id="UP001163223">
    <property type="component" value="Chromosome"/>
</dbReference>
<evidence type="ECO:0000313" key="1">
    <source>
        <dbReference type="EMBL" id="WAJ28097.1"/>
    </source>
</evidence>
<reference evidence="1" key="1">
    <citation type="submission" date="2022-11" db="EMBL/GenBank/DDBJ databases">
        <title>beta-Carotene-producing bacterium, Jeongeuplla avenae sp. nov., alleviates the salt stress of Arabidopsis seedlings.</title>
        <authorList>
            <person name="Jiang L."/>
            <person name="Lee J."/>
        </authorList>
    </citation>
    <scope>NUCLEOTIDE SEQUENCE</scope>
    <source>
        <strain evidence="1">DY_R2A_6</strain>
    </source>
</reference>
<proteinExistence type="predicted"/>